<keyword evidence="1" id="KW-1133">Transmembrane helix</keyword>
<protein>
    <submittedName>
        <fullName evidence="2">(northern house mosquito) hypothetical protein</fullName>
    </submittedName>
</protein>
<organism evidence="2">
    <name type="scientific">Culex pipiens</name>
    <name type="common">House mosquito</name>
    <dbReference type="NCBI Taxonomy" id="7175"/>
    <lineage>
        <taxon>Eukaryota</taxon>
        <taxon>Metazoa</taxon>
        <taxon>Ecdysozoa</taxon>
        <taxon>Arthropoda</taxon>
        <taxon>Hexapoda</taxon>
        <taxon>Insecta</taxon>
        <taxon>Pterygota</taxon>
        <taxon>Neoptera</taxon>
        <taxon>Endopterygota</taxon>
        <taxon>Diptera</taxon>
        <taxon>Nematocera</taxon>
        <taxon>Culicoidea</taxon>
        <taxon>Culicidae</taxon>
        <taxon>Culicinae</taxon>
        <taxon>Culicini</taxon>
        <taxon>Culex</taxon>
        <taxon>Culex</taxon>
    </lineage>
</organism>
<keyword evidence="1" id="KW-0472">Membrane</keyword>
<dbReference type="AlphaFoldDB" id="A0A8D8HV42"/>
<dbReference type="EMBL" id="HBUE01330463">
    <property type="protein sequence ID" value="CAG6593012.1"/>
    <property type="molecule type" value="Transcribed_RNA"/>
</dbReference>
<feature type="transmembrane region" description="Helical" evidence="1">
    <location>
        <begin position="35"/>
        <end position="55"/>
    </location>
</feature>
<evidence type="ECO:0000256" key="1">
    <source>
        <dbReference type="SAM" id="Phobius"/>
    </source>
</evidence>
<keyword evidence="1" id="KW-0812">Transmembrane</keyword>
<dbReference type="EMBL" id="HBUE01223794">
    <property type="protein sequence ID" value="CAG6540941.1"/>
    <property type="molecule type" value="Transcribed_RNA"/>
</dbReference>
<sequence length="108" mass="12564">MMQFGSKSCKLSENPIKFSTLFQKTVENSLFREILTRYLIGGTNLTYVFLGLLFLHMGRTRLERQIIFFMICQYCSNLITLFMVLDHFSIKFSKGPQFGKNKGGSRMK</sequence>
<accession>A0A8D8HV42</accession>
<feature type="transmembrane region" description="Helical" evidence="1">
    <location>
        <begin position="67"/>
        <end position="85"/>
    </location>
</feature>
<evidence type="ECO:0000313" key="2">
    <source>
        <dbReference type="EMBL" id="CAG6540941.1"/>
    </source>
</evidence>
<name>A0A8D8HV42_CULPI</name>
<reference evidence="2" key="1">
    <citation type="submission" date="2021-05" db="EMBL/GenBank/DDBJ databases">
        <authorList>
            <person name="Alioto T."/>
            <person name="Alioto T."/>
            <person name="Gomez Garrido J."/>
        </authorList>
    </citation>
    <scope>NUCLEOTIDE SEQUENCE</scope>
</reference>
<proteinExistence type="predicted"/>